<feature type="transmembrane region" description="Helical" evidence="6">
    <location>
        <begin position="239"/>
        <end position="262"/>
    </location>
</feature>
<gene>
    <name evidence="7" type="ORF">SCAR479_08504</name>
</gene>
<dbReference type="PANTHER" id="PTHR23112:SF37">
    <property type="entry name" value="G PROTEIN-COUPLED RECEPTOR GPR1"/>
    <property type="match status" value="1"/>
</dbReference>
<evidence type="ECO:0000256" key="2">
    <source>
        <dbReference type="ARBA" id="ARBA00022692"/>
    </source>
</evidence>
<dbReference type="CDD" id="cd00637">
    <property type="entry name" value="7tm_classA_rhodopsin-like"/>
    <property type="match status" value="1"/>
</dbReference>
<comment type="subcellular location">
    <subcellularLocation>
        <location evidence="1">Membrane</location>
        <topology evidence="1">Multi-pass membrane protein</topology>
    </subcellularLocation>
</comment>
<accession>A0ABR2XMB3</accession>
<keyword evidence="7" id="KW-0675">Receptor</keyword>
<keyword evidence="8" id="KW-1185">Reference proteome</keyword>
<evidence type="ECO:0000313" key="7">
    <source>
        <dbReference type="EMBL" id="KAK9774949.1"/>
    </source>
</evidence>
<dbReference type="SUPFAM" id="SSF81321">
    <property type="entry name" value="Family A G protein-coupled receptor-like"/>
    <property type="match status" value="1"/>
</dbReference>
<evidence type="ECO:0000313" key="8">
    <source>
        <dbReference type="Proteomes" id="UP001465668"/>
    </source>
</evidence>
<evidence type="ECO:0000256" key="4">
    <source>
        <dbReference type="ARBA" id="ARBA00023136"/>
    </source>
</evidence>
<feature type="transmembrane region" description="Helical" evidence="6">
    <location>
        <begin position="152"/>
        <end position="174"/>
    </location>
</feature>
<evidence type="ECO:0000256" key="6">
    <source>
        <dbReference type="SAM" id="Phobius"/>
    </source>
</evidence>
<keyword evidence="2 6" id="KW-0812">Transmembrane</keyword>
<feature type="transmembrane region" description="Helical" evidence="6">
    <location>
        <begin position="297"/>
        <end position="316"/>
    </location>
</feature>
<feature type="transmembrane region" description="Helical" evidence="6">
    <location>
        <begin position="22"/>
        <end position="46"/>
    </location>
</feature>
<feature type="transmembrane region" description="Helical" evidence="6">
    <location>
        <begin position="110"/>
        <end position="132"/>
    </location>
</feature>
<comment type="caution">
    <text evidence="7">The sequence shown here is derived from an EMBL/GenBank/DDBJ whole genome shotgun (WGS) entry which is preliminary data.</text>
</comment>
<dbReference type="Proteomes" id="UP001465668">
    <property type="component" value="Unassembled WGS sequence"/>
</dbReference>
<keyword evidence="4 6" id="KW-0472">Membrane</keyword>
<keyword evidence="3 6" id="KW-1133">Transmembrane helix</keyword>
<feature type="region of interest" description="Disordered" evidence="5">
    <location>
        <begin position="396"/>
        <end position="440"/>
    </location>
</feature>
<evidence type="ECO:0000256" key="5">
    <source>
        <dbReference type="SAM" id="MobiDB-lite"/>
    </source>
</evidence>
<feature type="region of interest" description="Disordered" evidence="5">
    <location>
        <begin position="465"/>
        <end position="486"/>
    </location>
</feature>
<name>A0ABR2XMB3_9PEZI</name>
<dbReference type="Gene3D" id="1.20.1070.10">
    <property type="entry name" value="Rhodopsin 7-helix transmembrane proteins"/>
    <property type="match status" value="1"/>
</dbReference>
<feature type="transmembrane region" description="Helical" evidence="6">
    <location>
        <begin position="186"/>
        <end position="209"/>
    </location>
</feature>
<sequence length="486" mass="53095">MASILAPVSDTLSPLPASHRNGLIAVSTFGFLSFAATSTLFGYLTFKLIKWHMNKSPSQNELHHVATTDLSLGLSQMHFGQSKPTAAAAQTHDANPRDNTVPAKRTLNQFLVLVYNLLFAEMHQSMAFLLNVSWTASNGIFVGTSTCWAQGWFVSTGDLAVSCFITAIAFHTYLTIVRGYKPPQGLLYLTIASLWVFVYALGIIGILITNNGHDGGGLYVRAVAWCWVNVAYDNLRLWLHYFWIFLCLALTSGLYILIFFSLRRRSASLGSPRDARRPSMAQSVIGADQAMGTHPGFLVYPIIYGLCTAPLALFRVATMSGRSVSTELFCFAASMIASNGWLDVILFSWTRSSIIFAPSPDAISTGLDTFAFMRTPPTRRYGNMVWVQGGSRGNNEIDDRGRNHGGWWRIGGDGGGRKSKSKINRWPGGPSSGSQESLRGVGGCNEIQMDIVTSVVIEVDRPRKEPALSVNSSEKGVEGSSGRMHL</sequence>
<evidence type="ECO:0000256" key="3">
    <source>
        <dbReference type="ARBA" id="ARBA00022989"/>
    </source>
</evidence>
<proteinExistence type="predicted"/>
<evidence type="ECO:0000256" key="1">
    <source>
        <dbReference type="ARBA" id="ARBA00004141"/>
    </source>
</evidence>
<reference evidence="7 8" key="1">
    <citation type="submission" date="2024-02" db="EMBL/GenBank/DDBJ databases">
        <title>First draft genome assembly of two strains of Seiridium cardinale.</title>
        <authorList>
            <person name="Emiliani G."/>
            <person name="Scali E."/>
        </authorList>
    </citation>
    <scope>NUCLEOTIDE SEQUENCE [LARGE SCALE GENOMIC DNA]</scope>
    <source>
        <strain evidence="7 8">BM-138-000479</strain>
    </source>
</reference>
<organism evidence="7 8">
    <name type="scientific">Seiridium cardinale</name>
    <dbReference type="NCBI Taxonomy" id="138064"/>
    <lineage>
        <taxon>Eukaryota</taxon>
        <taxon>Fungi</taxon>
        <taxon>Dikarya</taxon>
        <taxon>Ascomycota</taxon>
        <taxon>Pezizomycotina</taxon>
        <taxon>Sordariomycetes</taxon>
        <taxon>Xylariomycetidae</taxon>
        <taxon>Amphisphaeriales</taxon>
        <taxon>Sporocadaceae</taxon>
        <taxon>Seiridium</taxon>
    </lineage>
</organism>
<dbReference type="PANTHER" id="PTHR23112">
    <property type="entry name" value="G PROTEIN-COUPLED RECEPTOR 157-RELATED"/>
    <property type="match status" value="1"/>
</dbReference>
<protein>
    <submittedName>
        <fullName evidence="7">Glucose receptor Git3 N-terminal domain-containing protein</fullName>
    </submittedName>
</protein>
<dbReference type="EMBL" id="JARVKM010000038">
    <property type="protein sequence ID" value="KAK9774949.1"/>
    <property type="molecule type" value="Genomic_DNA"/>
</dbReference>